<dbReference type="InterPro" id="IPR036390">
    <property type="entry name" value="WH_DNA-bd_sf"/>
</dbReference>
<sequence length="353" mass="38670">MLPRARHEYLLRWLELHESIRASDVAEELGVSQVTIRRDIAKLDADGLLAQVHGGALAVRSAARKPAAARTLVGVVVPSATVYYPEIVRGMETVAAALRTRLALGISNYRPELERTRVERLLTLGVKGLVLTPTTNRGQPDDVAAWLESIPVPVVVMERHVDETPLVRELDSARTDHVHGALLAVDHLRRLGHARVALGIFDRTPTSRWIRAGYTDAVDRLGLDLAPVRTLPKGEDDPSALARALGDLLDECRASDTRAVVAHTDYHAARLVELAHVRGLRVPEDLAIVAYDDELAELADVPLTAVTPPRRELGREALRLLVSRTGGTDEEPGPPRHVQLLPRLTVRESCGHP</sequence>
<keyword evidence="6" id="KW-1185">Reference proteome</keyword>
<dbReference type="PROSITE" id="PS51000">
    <property type="entry name" value="HTH_DEOR_2"/>
    <property type="match status" value="1"/>
</dbReference>
<evidence type="ECO:0000256" key="3">
    <source>
        <dbReference type="ARBA" id="ARBA00023163"/>
    </source>
</evidence>
<dbReference type="GO" id="GO:0000976">
    <property type="term" value="F:transcription cis-regulatory region binding"/>
    <property type="evidence" value="ECO:0007669"/>
    <property type="project" value="TreeGrafter"/>
</dbReference>
<dbReference type="Gene3D" id="3.40.50.2300">
    <property type="match status" value="2"/>
</dbReference>
<comment type="caution">
    <text evidence="5">The sequence shown here is derived from an EMBL/GenBank/DDBJ whole genome shotgun (WGS) entry which is preliminary data.</text>
</comment>
<dbReference type="AlphaFoldDB" id="A0A6L9SG20"/>
<protein>
    <submittedName>
        <fullName evidence="5">DeoR/GlpR family transcriptional regulator</fullName>
    </submittedName>
</protein>
<dbReference type="SUPFAM" id="SSF53822">
    <property type="entry name" value="Periplasmic binding protein-like I"/>
    <property type="match status" value="1"/>
</dbReference>
<gene>
    <name evidence="5" type="ORF">G1H10_25815</name>
</gene>
<evidence type="ECO:0000256" key="1">
    <source>
        <dbReference type="ARBA" id="ARBA00023015"/>
    </source>
</evidence>
<dbReference type="SUPFAM" id="SSF46785">
    <property type="entry name" value="Winged helix' DNA-binding domain"/>
    <property type="match status" value="1"/>
</dbReference>
<dbReference type="InterPro" id="IPR036388">
    <property type="entry name" value="WH-like_DNA-bd_sf"/>
</dbReference>
<dbReference type="InterPro" id="IPR001034">
    <property type="entry name" value="DeoR_HTH"/>
</dbReference>
<evidence type="ECO:0000313" key="6">
    <source>
        <dbReference type="Proteomes" id="UP000475214"/>
    </source>
</evidence>
<proteinExistence type="predicted"/>
<name>A0A6L9SG20_9ACTN</name>
<keyword evidence="2" id="KW-0238">DNA-binding</keyword>
<dbReference type="Pfam" id="PF13377">
    <property type="entry name" value="Peripla_BP_3"/>
    <property type="match status" value="1"/>
</dbReference>
<evidence type="ECO:0000313" key="5">
    <source>
        <dbReference type="EMBL" id="NEE03588.1"/>
    </source>
</evidence>
<dbReference type="PANTHER" id="PTHR30146:SF155">
    <property type="entry name" value="ALANINE RACEMASE"/>
    <property type="match status" value="1"/>
</dbReference>
<dbReference type="InterPro" id="IPR046335">
    <property type="entry name" value="LacI/GalR-like_sensor"/>
</dbReference>
<accession>A0A6L9SG20</accession>
<dbReference type="Proteomes" id="UP000475214">
    <property type="component" value="Unassembled WGS sequence"/>
</dbReference>
<dbReference type="InterPro" id="IPR028082">
    <property type="entry name" value="Peripla_BP_I"/>
</dbReference>
<feature type="domain" description="HTH deoR-type" evidence="4">
    <location>
        <begin position="3"/>
        <end position="58"/>
    </location>
</feature>
<evidence type="ECO:0000259" key="4">
    <source>
        <dbReference type="PROSITE" id="PS51000"/>
    </source>
</evidence>
<dbReference type="SMART" id="SM00420">
    <property type="entry name" value="HTH_DEOR"/>
    <property type="match status" value="1"/>
</dbReference>
<dbReference type="RefSeq" id="WP_163743391.1">
    <property type="nucleotide sequence ID" value="NZ_JAAGOA010000024.1"/>
</dbReference>
<reference evidence="5 6" key="1">
    <citation type="submission" date="2020-02" db="EMBL/GenBank/DDBJ databases">
        <authorList>
            <person name="Li X.-J."/>
            <person name="Han X.-M."/>
        </authorList>
    </citation>
    <scope>NUCLEOTIDE SEQUENCE [LARGE SCALE GENOMIC DNA]</scope>
    <source>
        <strain evidence="5 6">CCTCC AB 2017055</strain>
    </source>
</reference>
<dbReference type="Gene3D" id="1.10.10.10">
    <property type="entry name" value="Winged helix-like DNA-binding domain superfamily/Winged helix DNA-binding domain"/>
    <property type="match status" value="1"/>
</dbReference>
<dbReference type="EMBL" id="JAAGOA010000024">
    <property type="protein sequence ID" value="NEE03588.1"/>
    <property type="molecule type" value="Genomic_DNA"/>
</dbReference>
<dbReference type="PANTHER" id="PTHR30146">
    <property type="entry name" value="LACI-RELATED TRANSCRIPTIONAL REPRESSOR"/>
    <property type="match status" value="1"/>
</dbReference>
<dbReference type="Pfam" id="PF08220">
    <property type="entry name" value="HTH_DeoR"/>
    <property type="match status" value="1"/>
</dbReference>
<dbReference type="GO" id="GO:0003700">
    <property type="term" value="F:DNA-binding transcription factor activity"/>
    <property type="evidence" value="ECO:0007669"/>
    <property type="project" value="InterPro"/>
</dbReference>
<dbReference type="InterPro" id="IPR018356">
    <property type="entry name" value="Tscrpt_reg_HTH_DeoR_CS"/>
</dbReference>
<dbReference type="PRINTS" id="PR00037">
    <property type="entry name" value="HTHLACR"/>
</dbReference>
<keyword evidence="1" id="KW-0805">Transcription regulation</keyword>
<organism evidence="5 6">
    <name type="scientific">Phytoactinopolyspora halotolerans</name>
    <dbReference type="NCBI Taxonomy" id="1981512"/>
    <lineage>
        <taxon>Bacteria</taxon>
        <taxon>Bacillati</taxon>
        <taxon>Actinomycetota</taxon>
        <taxon>Actinomycetes</taxon>
        <taxon>Jiangellales</taxon>
        <taxon>Jiangellaceae</taxon>
        <taxon>Phytoactinopolyspora</taxon>
    </lineage>
</organism>
<evidence type="ECO:0000256" key="2">
    <source>
        <dbReference type="ARBA" id="ARBA00023125"/>
    </source>
</evidence>
<keyword evidence="3" id="KW-0804">Transcription</keyword>
<dbReference type="PROSITE" id="PS00894">
    <property type="entry name" value="HTH_DEOR_1"/>
    <property type="match status" value="1"/>
</dbReference>